<dbReference type="InterPro" id="IPR036873">
    <property type="entry name" value="Rhodanese-like_dom_sf"/>
</dbReference>
<dbReference type="SMART" id="SM00450">
    <property type="entry name" value="RHOD"/>
    <property type="match status" value="1"/>
</dbReference>
<sequence>MGHAVLTEAAWGAAGREARKRRSFVWVPFKPSPARRLLMEPHIPCAELYLRLGDEDVLILDCRPSAHWERVEVHVPGALRMTPEEVAQYLTMLPDDELIVLCGCDLDEESVARVCRLLLLRGRNAVCLRGGIETWVAEGFPVESHFASTGTALQR</sequence>
<name>Q08QG1_STIAD</name>
<dbReference type="Gene3D" id="3.40.250.10">
    <property type="entry name" value="Rhodanese-like domain"/>
    <property type="match status" value="1"/>
</dbReference>
<dbReference type="EMBL" id="AAMD01000211">
    <property type="protein sequence ID" value="EAU62726.1"/>
    <property type="molecule type" value="Genomic_DNA"/>
</dbReference>
<gene>
    <name evidence="2" type="ORF">STIAU_3465</name>
</gene>
<comment type="caution">
    <text evidence="2">The sequence shown here is derived from an EMBL/GenBank/DDBJ whole genome shotgun (WGS) entry which is preliminary data.</text>
</comment>
<accession>Q08QG1</accession>
<evidence type="ECO:0000259" key="1">
    <source>
        <dbReference type="PROSITE" id="PS50206"/>
    </source>
</evidence>
<proteinExistence type="predicted"/>
<evidence type="ECO:0000313" key="2">
    <source>
        <dbReference type="EMBL" id="EAU62726.1"/>
    </source>
</evidence>
<organism evidence="2 3">
    <name type="scientific">Stigmatella aurantiaca (strain DW4/3-1)</name>
    <dbReference type="NCBI Taxonomy" id="378806"/>
    <lineage>
        <taxon>Bacteria</taxon>
        <taxon>Pseudomonadati</taxon>
        <taxon>Myxococcota</taxon>
        <taxon>Myxococcia</taxon>
        <taxon>Myxococcales</taxon>
        <taxon>Cystobacterineae</taxon>
        <taxon>Archangiaceae</taxon>
        <taxon>Stigmatella</taxon>
    </lineage>
</organism>
<dbReference type="InterPro" id="IPR001763">
    <property type="entry name" value="Rhodanese-like_dom"/>
</dbReference>
<dbReference type="PROSITE" id="PS50206">
    <property type="entry name" value="RHODANESE_3"/>
    <property type="match status" value="1"/>
</dbReference>
<reference evidence="2 3" key="1">
    <citation type="submission" date="2006-04" db="EMBL/GenBank/DDBJ databases">
        <authorList>
            <person name="Nierman W.C."/>
        </authorList>
    </citation>
    <scope>NUCLEOTIDE SEQUENCE [LARGE SCALE GENOMIC DNA]</scope>
    <source>
        <strain evidence="2 3">DW4/3-1</strain>
    </source>
</reference>
<dbReference type="SUPFAM" id="SSF52821">
    <property type="entry name" value="Rhodanese/Cell cycle control phosphatase"/>
    <property type="match status" value="1"/>
</dbReference>
<feature type="domain" description="Rhodanese" evidence="1">
    <location>
        <begin position="53"/>
        <end position="144"/>
    </location>
</feature>
<dbReference type="Proteomes" id="UP000032702">
    <property type="component" value="Unassembled WGS sequence"/>
</dbReference>
<evidence type="ECO:0000313" key="3">
    <source>
        <dbReference type="Proteomes" id="UP000032702"/>
    </source>
</evidence>
<dbReference type="AlphaFoldDB" id="Q08QG1"/>
<protein>
    <recommendedName>
        <fullName evidence="1">Rhodanese domain-containing protein</fullName>
    </recommendedName>
</protein>
<dbReference type="Pfam" id="PF00581">
    <property type="entry name" value="Rhodanese"/>
    <property type="match status" value="1"/>
</dbReference>